<dbReference type="GeneID" id="60695755"/>
<comment type="subcellular location">
    <subcellularLocation>
        <location evidence="5 6">Cytoplasm</location>
    </subcellularLocation>
</comment>
<evidence type="ECO:0000259" key="7">
    <source>
        <dbReference type="Pfam" id="PF02601"/>
    </source>
</evidence>
<dbReference type="EC" id="3.1.11.6" evidence="5"/>
<dbReference type="CDD" id="cd04489">
    <property type="entry name" value="ExoVII_LU_OBF"/>
    <property type="match status" value="1"/>
</dbReference>
<evidence type="ECO:0000256" key="1">
    <source>
        <dbReference type="ARBA" id="ARBA00022490"/>
    </source>
</evidence>
<dbReference type="InterPro" id="IPR020579">
    <property type="entry name" value="Exonuc_VII_lsu_C"/>
</dbReference>
<dbReference type="EMBL" id="LWSA01000010">
    <property type="protein sequence ID" value="OCX77135.1"/>
    <property type="molecule type" value="Genomic_DNA"/>
</dbReference>
<evidence type="ECO:0000313" key="11">
    <source>
        <dbReference type="Proteomes" id="UP000094893"/>
    </source>
</evidence>
<dbReference type="RefSeq" id="WP_024893753.1">
    <property type="nucleotide sequence ID" value="NZ_DAIAWO010000016.1"/>
</dbReference>
<evidence type="ECO:0000313" key="10">
    <source>
        <dbReference type="EMBL" id="OCX77135.1"/>
    </source>
</evidence>
<dbReference type="PANTHER" id="PTHR30008:SF0">
    <property type="entry name" value="EXODEOXYRIBONUCLEASE 7 LARGE SUBUNIT"/>
    <property type="match status" value="1"/>
</dbReference>
<evidence type="ECO:0000259" key="8">
    <source>
        <dbReference type="Pfam" id="PF13742"/>
    </source>
</evidence>
<dbReference type="NCBIfam" id="TIGR00237">
    <property type="entry name" value="xseA"/>
    <property type="match status" value="1"/>
</dbReference>
<proteinExistence type="inferred from homology"/>
<feature type="domain" description="OB-fold nucleic acid binding" evidence="8">
    <location>
        <begin position="11"/>
        <end position="103"/>
    </location>
</feature>
<evidence type="ECO:0000256" key="2">
    <source>
        <dbReference type="ARBA" id="ARBA00022722"/>
    </source>
</evidence>
<evidence type="ECO:0000256" key="5">
    <source>
        <dbReference type="HAMAP-Rule" id="MF_00378"/>
    </source>
</evidence>
<dbReference type="STRING" id="930.GCA_002079865_03445"/>
<keyword evidence="12" id="KW-1185">Reference proteome</keyword>
<protein>
    <recommendedName>
        <fullName evidence="5">Exodeoxyribonuclease 7 large subunit</fullName>
        <ecNumber evidence="5">3.1.11.6</ecNumber>
    </recommendedName>
    <alternativeName>
        <fullName evidence="5">Exodeoxyribonuclease VII large subunit</fullName>
        <shortName evidence="5">Exonuclease VII large subunit</shortName>
    </alternativeName>
</protein>
<name>A0A1C2IMG6_ACITH</name>
<comment type="caution">
    <text evidence="10">The sequence shown here is derived from an EMBL/GenBank/DDBJ whole genome shotgun (WGS) entry which is preliminary data.</text>
</comment>
<keyword evidence="3 5" id="KW-0378">Hydrolase</keyword>
<dbReference type="HAMAP" id="MF_00378">
    <property type="entry name" value="Exonuc_7_L"/>
    <property type="match status" value="1"/>
</dbReference>
<dbReference type="Proteomes" id="UP000095008">
    <property type="component" value="Unassembled WGS sequence"/>
</dbReference>
<dbReference type="Proteomes" id="UP000094893">
    <property type="component" value="Unassembled WGS sequence"/>
</dbReference>
<gene>
    <name evidence="5" type="primary">xseA</name>
    <name evidence="9" type="ORF">A6M23_00690</name>
    <name evidence="10" type="ORF">A6P07_00830</name>
</gene>
<dbReference type="InterPro" id="IPR003753">
    <property type="entry name" value="Exonuc_VII_L"/>
</dbReference>
<accession>A0A1C2IMG6</accession>
<organism evidence="10 11">
    <name type="scientific">Acidithiobacillus thiooxidans</name>
    <name type="common">Thiobacillus thiooxidans</name>
    <dbReference type="NCBI Taxonomy" id="930"/>
    <lineage>
        <taxon>Bacteria</taxon>
        <taxon>Pseudomonadati</taxon>
        <taxon>Pseudomonadota</taxon>
        <taxon>Acidithiobacillia</taxon>
        <taxon>Acidithiobacillales</taxon>
        <taxon>Acidithiobacillaceae</taxon>
        <taxon>Acidithiobacillus</taxon>
    </lineage>
</organism>
<keyword evidence="4 5" id="KW-0269">Exonuclease</keyword>
<keyword evidence="1 5" id="KW-0963">Cytoplasm</keyword>
<comment type="subunit">
    <text evidence="5">Heterooligomer composed of large and small subunits.</text>
</comment>
<dbReference type="GO" id="GO:0008855">
    <property type="term" value="F:exodeoxyribonuclease VII activity"/>
    <property type="evidence" value="ECO:0007669"/>
    <property type="project" value="UniProtKB-UniRule"/>
</dbReference>
<dbReference type="PANTHER" id="PTHR30008">
    <property type="entry name" value="EXODEOXYRIBONUCLEASE 7 LARGE SUBUNIT"/>
    <property type="match status" value="1"/>
</dbReference>
<dbReference type="EMBL" id="LWRY01000003">
    <property type="protein sequence ID" value="OCX76381.1"/>
    <property type="molecule type" value="Genomic_DNA"/>
</dbReference>
<evidence type="ECO:0000256" key="4">
    <source>
        <dbReference type="ARBA" id="ARBA00022839"/>
    </source>
</evidence>
<dbReference type="GO" id="GO:0005737">
    <property type="term" value="C:cytoplasm"/>
    <property type="evidence" value="ECO:0007669"/>
    <property type="project" value="UniProtKB-SubCell"/>
</dbReference>
<dbReference type="GO" id="GO:0006308">
    <property type="term" value="P:DNA catabolic process"/>
    <property type="evidence" value="ECO:0007669"/>
    <property type="project" value="UniProtKB-UniRule"/>
</dbReference>
<evidence type="ECO:0000313" key="9">
    <source>
        <dbReference type="EMBL" id="OCX76381.1"/>
    </source>
</evidence>
<comment type="catalytic activity">
    <reaction evidence="5 6">
        <text>Exonucleolytic cleavage in either 5'- to 3'- or 3'- to 5'-direction to yield nucleoside 5'-phosphates.</text>
        <dbReference type="EC" id="3.1.11.6"/>
    </reaction>
</comment>
<dbReference type="eggNOG" id="COG1570">
    <property type="taxonomic scope" value="Bacteria"/>
</dbReference>
<dbReference type="Pfam" id="PF02601">
    <property type="entry name" value="Exonuc_VII_L"/>
    <property type="match status" value="1"/>
</dbReference>
<evidence type="ECO:0000313" key="12">
    <source>
        <dbReference type="Proteomes" id="UP000095008"/>
    </source>
</evidence>
<dbReference type="OrthoDB" id="5288235at2"/>
<feature type="domain" description="Exonuclease VII large subunit C-terminal" evidence="7">
    <location>
        <begin position="127"/>
        <end position="440"/>
    </location>
</feature>
<dbReference type="InterPro" id="IPR025824">
    <property type="entry name" value="OB-fold_nuc-bd_dom"/>
</dbReference>
<evidence type="ECO:0000256" key="3">
    <source>
        <dbReference type="ARBA" id="ARBA00022801"/>
    </source>
</evidence>
<dbReference type="GO" id="GO:0009318">
    <property type="term" value="C:exodeoxyribonuclease VII complex"/>
    <property type="evidence" value="ECO:0007669"/>
    <property type="project" value="UniProtKB-UniRule"/>
</dbReference>
<reference evidence="10 11" key="1">
    <citation type="journal article" date="2016" name="Int. J. Mol. Sci.">
        <title>Comparative genomics of the extreme acidophile Acidithiobacillus thiooxidans reveals intraspecific divergence and niche adaptation.</title>
        <authorList>
            <person name="Zhang X."/>
            <person name="Feng X."/>
            <person name="Tao J."/>
            <person name="Ma L."/>
            <person name="Xiao Y."/>
            <person name="Liang Y."/>
            <person name="Liu X."/>
            <person name="Yin H."/>
        </authorList>
    </citation>
    <scope>NUCLEOTIDE SEQUENCE [LARGE SCALE GENOMIC DNA]</scope>
    <source>
        <strain evidence="10 11">A02</strain>
        <strain evidence="9">DXS-W</strain>
    </source>
</reference>
<keyword evidence="2 5" id="KW-0540">Nuclease</keyword>
<comment type="function">
    <text evidence="5">Bidirectionally degrades single-stranded DNA into large acid-insoluble oligonucleotides, which are then degraded further into small acid-soluble oligonucleotides.</text>
</comment>
<dbReference type="Pfam" id="PF13742">
    <property type="entry name" value="tRNA_anti_2"/>
    <property type="match status" value="1"/>
</dbReference>
<dbReference type="AlphaFoldDB" id="A0A1C2IMG6"/>
<comment type="similarity">
    <text evidence="5 6">Belongs to the XseA family.</text>
</comment>
<evidence type="ECO:0000256" key="6">
    <source>
        <dbReference type="RuleBase" id="RU004355"/>
    </source>
</evidence>
<dbReference type="GO" id="GO:0003676">
    <property type="term" value="F:nucleic acid binding"/>
    <property type="evidence" value="ECO:0007669"/>
    <property type="project" value="InterPro"/>
</dbReference>
<sequence length="449" mass="50276">MRISEESMPVLSVSALNSTAREIIEGNFPLLRVEGEISNFSAPGSGHWYFSLKDSRAQVRCAMFRQRNLYSRVQPRNGLQIQVLAQPTLYEGRGEFQLIIEQLQESGEGDLQARFLALKEKLAAEGLFEAHLKRPLPTWPQRVAVITSATGAALHDIRATLARRWPLLSVLVYPVLVQGDQAAGQIVEALGRANARSTEDVLILARGGGSTEDLWCFNEEMVARAIRASRIPVVTGIGHEIDFTIADFASDLRAATPTAAAEAVSPDRNEWLPKVQAQHYQLEKLMLRKMQDESQRLDFLQIRLRHPGEGLDAAQRRLQLARENLTRAMALQLSSQAQQLAYLQERRARQDPGQRLQILEKQLRQSQKNLGTVMLNILQRADLRQQQSTSALRLLDPLAVLQRGFAVIRDTSGRVIFESQSTHPGEQLVATLARGRIHCEVTRSDPENP</sequence>